<sequence>MLPGPKFASSHHRHIFLSIQPLGDFPNNRFCGTSGRSSNHSSQKSFALNMIIGSNTDPSAQIPSITVANSHFPGRLVKSFPPLHG</sequence>
<protein>
    <submittedName>
        <fullName evidence="1">Uncharacterized protein</fullName>
    </submittedName>
</protein>
<dbReference type="Proteomes" id="UP000276215">
    <property type="component" value="Unassembled WGS sequence"/>
</dbReference>
<name>A0A3N4IUW2_9PEZI</name>
<evidence type="ECO:0000313" key="1">
    <source>
        <dbReference type="EMBL" id="RPA89596.1"/>
    </source>
</evidence>
<dbReference type="AlphaFoldDB" id="A0A3N4IUW2"/>
<dbReference type="EMBL" id="ML120566">
    <property type="protein sequence ID" value="RPA89596.1"/>
    <property type="molecule type" value="Genomic_DNA"/>
</dbReference>
<evidence type="ECO:0000313" key="2">
    <source>
        <dbReference type="Proteomes" id="UP000276215"/>
    </source>
</evidence>
<gene>
    <name evidence="1" type="ORF">L873DRAFT_1887640</name>
</gene>
<accession>A0A3N4IUW2</accession>
<keyword evidence="2" id="KW-1185">Reference proteome</keyword>
<organism evidence="1 2">
    <name type="scientific">Choiromyces venosus 120613-1</name>
    <dbReference type="NCBI Taxonomy" id="1336337"/>
    <lineage>
        <taxon>Eukaryota</taxon>
        <taxon>Fungi</taxon>
        <taxon>Dikarya</taxon>
        <taxon>Ascomycota</taxon>
        <taxon>Pezizomycotina</taxon>
        <taxon>Pezizomycetes</taxon>
        <taxon>Pezizales</taxon>
        <taxon>Tuberaceae</taxon>
        <taxon>Choiromyces</taxon>
    </lineage>
</organism>
<proteinExistence type="predicted"/>
<reference evidence="1 2" key="1">
    <citation type="journal article" date="2018" name="Nat. Ecol. Evol.">
        <title>Pezizomycetes genomes reveal the molecular basis of ectomycorrhizal truffle lifestyle.</title>
        <authorList>
            <person name="Murat C."/>
            <person name="Payen T."/>
            <person name="Noel B."/>
            <person name="Kuo A."/>
            <person name="Morin E."/>
            <person name="Chen J."/>
            <person name="Kohler A."/>
            <person name="Krizsan K."/>
            <person name="Balestrini R."/>
            <person name="Da Silva C."/>
            <person name="Montanini B."/>
            <person name="Hainaut M."/>
            <person name="Levati E."/>
            <person name="Barry K.W."/>
            <person name="Belfiori B."/>
            <person name="Cichocki N."/>
            <person name="Clum A."/>
            <person name="Dockter R.B."/>
            <person name="Fauchery L."/>
            <person name="Guy J."/>
            <person name="Iotti M."/>
            <person name="Le Tacon F."/>
            <person name="Lindquist E.A."/>
            <person name="Lipzen A."/>
            <person name="Malagnac F."/>
            <person name="Mello A."/>
            <person name="Molinier V."/>
            <person name="Miyauchi S."/>
            <person name="Poulain J."/>
            <person name="Riccioni C."/>
            <person name="Rubini A."/>
            <person name="Sitrit Y."/>
            <person name="Splivallo R."/>
            <person name="Traeger S."/>
            <person name="Wang M."/>
            <person name="Zifcakova L."/>
            <person name="Wipf D."/>
            <person name="Zambonelli A."/>
            <person name="Paolocci F."/>
            <person name="Nowrousian M."/>
            <person name="Ottonello S."/>
            <person name="Baldrian P."/>
            <person name="Spatafora J.W."/>
            <person name="Henrissat B."/>
            <person name="Nagy L.G."/>
            <person name="Aury J.M."/>
            <person name="Wincker P."/>
            <person name="Grigoriev I.V."/>
            <person name="Bonfante P."/>
            <person name="Martin F.M."/>
        </authorList>
    </citation>
    <scope>NUCLEOTIDE SEQUENCE [LARGE SCALE GENOMIC DNA]</scope>
    <source>
        <strain evidence="1 2">120613-1</strain>
    </source>
</reference>